<dbReference type="EMBL" id="BMCM01000001">
    <property type="protein sequence ID" value="GGD65917.1"/>
    <property type="molecule type" value="Genomic_DNA"/>
</dbReference>
<organism evidence="1 2">
    <name type="scientific">Microbacterium murale</name>
    <dbReference type="NCBI Taxonomy" id="1081040"/>
    <lineage>
        <taxon>Bacteria</taxon>
        <taxon>Bacillati</taxon>
        <taxon>Actinomycetota</taxon>
        <taxon>Actinomycetes</taxon>
        <taxon>Micrococcales</taxon>
        <taxon>Microbacteriaceae</taxon>
        <taxon>Microbacterium</taxon>
    </lineage>
</organism>
<comment type="caution">
    <text evidence="1">The sequence shown here is derived from an EMBL/GenBank/DDBJ whole genome shotgun (WGS) entry which is preliminary data.</text>
</comment>
<name>A0ABQ1RCK4_9MICO</name>
<gene>
    <name evidence="1" type="ORF">GCM10007269_06430</name>
</gene>
<accession>A0ABQ1RCK4</accession>
<sequence length="69" mass="7918">MPFADAPQDADLQPVLIRDEKADAWVLQVNAEDGAPCAWVYKRDPRLTLPWDRAVLDFGCWRCKSRCAR</sequence>
<evidence type="ECO:0000313" key="1">
    <source>
        <dbReference type="EMBL" id="GGD65917.1"/>
    </source>
</evidence>
<reference evidence="2" key="1">
    <citation type="journal article" date="2019" name="Int. J. Syst. Evol. Microbiol.">
        <title>The Global Catalogue of Microorganisms (GCM) 10K type strain sequencing project: providing services to taxonomists for standard genome sequencing and annotation.</title>
        <authorList>
            <consortium name="The Broad Institute Genomics Platform"/>
            <consortium name="The Broad Institute Genome Sequencing Center for Infectious Disease"/>
            <person name="Wu L."/>
            <person name="Ma J."/>
        </authorList>
    </citation>
    <scope>NUCLEOTIDE SEQUENCE [LARGE SCALE GENOMIC DNA]</scope>
    <source>
        <strain evidence="2">CCM 7640</strain>
    </source>
</reference>
<protein>
    <submittedName>
        <fullName evidence="1">Uncharacterized protein</fullName>
    </submittedName>
</protein>
<proteinExistence type="predicted"/>
<dbReference type="Proteomes" id="UP000629365">
    <property type="component" value="Unassembled WGS sequence"/>
</dbReference>
<evidence type="ECO:0000313" key="2">
    <source>
        <dbReference type="Proteomes" id="UP000629365"/>
    </source>
</evidence>
<keyword evidence="2" id="KW-1185">Reference proteome</keyword>